<dbReference type="RefSeq" id="WP_150947109.1">
    <property type="nucleotide sequence ID" value="NZ_VCMV01000034.1"/>
</dbReference>
<comment type="caution">
    <text evidence="3">The sequence shown here is derived from an EMBL/GenBank/DDBJ whole genome shotgun (WGS) entry which is preliminary data.</text>
</comment>
<keyword evidence="3" id="KW-0378">Hydrolase</keyword>
<dbReference type="InterPro" id="IPR007035">
    <property type="entry name" value="Peptidase_M55"/>
</dbReference>
<dbReference type="InterPro" id="IPR027476">
    <property type="entry name" value="DppA_N"/>
</dbReference>
<feature type="binding site" evidence="2">
    <location>
        <position position="13"/>
    </location>
    <ligand>
        <name>Zn(2+)</name>
        <dbReference type="ChEBI" id="CHEBI:29105"/>
        <label>2</label>
    </ligand>
</feature>
<feature type="binding site" evidence="2">
    <location>
        <position position="13"/>
    </location>
    <ligand>
        <name>Zn(2+)</name>
        <dbReference type="ChEBI" id="CHEBI:29105"/>
        <label>1</label>
    </ligand>
</feature>
<sequence>MTNAARQIFISADIEGVGGVVNAEQGQPGNQEYERARRLMMGEVNAAVAGAFDGGATEVLVNDSHGPMRNLLIEDLDPRARLISGRPKPLFMMEGISENCAGVILLGYHACAGAERGVLAHTINGFAFARTMVHERMIGEAGLNGGIAGDFGVPVLMASGDDVFKDEMTTFFPHAAFAQVKRAIGTTCADSLTPKVARDLIRETVAAAVRHAEKAPPVSLGRDVPCAARMNSPTMADLVSLIPGTERLDGHTVGFIAPDALGAVRVFGTMSTMVQSLR</sequence>
<dbReference type="Proteomes" id="UP000325684">
    <property type="component" value="Unassembled WGS sequence"/>
</dbReference>
<keyword evidence="2" id="KW-0862">Zinc</keyword>
<keyword evidence="2" id="KW-0479">Metal-binding</keyword>
<evidence type="ECO:0000313" key="3">
    <source>
        <dbReference type="EMBL" id="KAB0265507.1"/>
    </source>
</evidence>
<reference evidence="3 4" key="1">
    <citation type="journal article" date="2019" name="Microorganisms">
        <title>Genome Insights into the Novel Species Microvirga brassicacearum, a Rapeseed Endophyte with Biotechnological Potential.</title>
        <authorList>
            <person name="Jimenez-Gomez A."/>
            <person name="Saati-Santamaria Z."/>
            <person name="Igual J.M."/>
            <person name="Rivas R."/>
            <person name="Mateos P.F."/>
            <person name="Garcia-Fraile P."/>
        </authorList>
    </citation>
    <scope>NUCLEOTIDE SEQUENCE [LARGE SCALE GENOMIC DNA]</scope>
    <source>
        <strain evidence="3 4">CDVBN77</strain>
    </source>
</reference>
<dbReference type="EMBL" id="VCMV01000034">
    <property type="protein sequence ID" value="KAB0265507.1"/>
    <property type="molecule type" value="Genomic_DNA"/>
</dbReference>
<accession>A0A5N3P6Z7</accession>
<feature type="binding site" evidence="2">
    <location>
        <position position="65"/>
    </location>
    <ligand>
        <name>Zn(2+)</name>
        <dbReference type="ChEBI" id="CHEBI:29105"/>
        <label>2</label>
    </ligand>
</feature>
<evidence type="ECO:0000313" key="4">
    <source>
        <dbReference type="Proteomes" id="UP000325684"/>
    </source>
</evidence>
<feature type="active site" description="Nucleophile" evidence="1">
    <location>
        <position position="121"/>
    </location>
</feature>
<feature type="binding site" evidence="2">
    <location>
        <position position="140"/>
    </location>
    <ligand>
        <name>Zn(2+)</name>
        <dbReference type="ChEBI" id="CHEBI:29105"/>
        <label>2</label>
    </ligand>
</feature>
<dbReference type="AlphaFoldDB" id="A0A5N3P6Z7"/>
<dbReference type="OrthoDB" id="9785420at2"/>
<dbReference type="GO" id="GO:0004177">
    <property type="term" value="F:aminopeptidase activity"/>
    <property type="evidence" value="ECO:0007669"/>
    <property type="project" value="UniProtKB-KW"/>
</dbReference>
<keyword evidence="4" id="KW-1185">Reference proteome</keyword>
<evidence type="ECO:0000256" key="1">
    <source>
        <dbReference type="PIRSR" id="PIRSR015853-1"/>
    </source>
</evidence>
<name>A0A5N3P6Z7_9HYPH</name>
<gene>
    <name evidence="3" type="ORF">FEZ63_18150</name>
</gene>
<feature type="binding site" evidence="2">
    <location>
        <position position="109"/>
    </location>
    <ligand>
        <name>Zn(2+)</name>
        <dbReference type="ChEBI" id="CHEBI:29105"/>
        <label>2</label>
    </ligand>
</feature>
<dbReference type="InterPro" id="IPR036177">
    <property type="entry name" value="Peptidase_M55_sf"/>
</dbReference>
<proteinExistence type="predicted"/>
<dbReference type="SUPFAM" id="SSF63992">
    <property type="entry name" value="Dipeptide transport protein"/>
    <property type="match status" value="1"/>
</dbReference>
<evidence type="ECO:0000256" key="2">
    <source>
        <dbReference type="PIRSR" id="PIRSR015853-2"/>
    </source>
</evidence>
<dbReference type="CDD" id="cd08663">
    <property type="entry name" value="DAP_dppA_1"/>
    <property type="match status" value="1"/>
</dbReference>
<dbReference type="Gene3D" id="3.30.1360.130">
    <property type="entry name" value="Dipeptide transport protein"/>
    <property type="match status" value="1"/>
</dbReference>
<keyword evidence="3" id="KW-0031">Aminopeptidase</keyword>
<dbReference type="Gene3D" id="3.40.50.10780">
    <property type="entry name" value="Dipeptide transport protein"/>
    <property type="match status" value="1"/>
</dbReference>
<keyword evidence="3" id="KW-0645">Protease</keyword>
<dbReference type="PIRSF" id="PIRSF015853">
    <property type="entry name" value="Pep_DppA"/>
    <property type="match status" value="1"/>
</dbReference>
<dbReference type="GO" id="GO:0046872">
    <property type="term" value="F:metal ion binding"/>
    <property type="evidence" value="ECO:0007669"/>
    <property type="project" value="UniProtKB-KW"/>
</dbReference>
<feature type="binding site" evidence="2">
    <location>
        <position position="15"/>
    </location>
    <ligand>
        <name>Zn(2+)</name>
        <dbReference type="ChEBI" id="CHEBI:29105"/>
        <label>1</label>
    </ligand>
</feature>
<organism evidence="3 4">
    <name type="scientific">Microvirga brassicacearum</name>
    <dbReference type="NCBI Taxonomy" id="2580413"/>
    <lineage>
        <taxon>Bacteria</taxon>
        <taxon>Pseudomonadati</taxon>
        <taxon>Pseudomonadota</taxon>
        <taxon>Alphaproteobacteria</taxon>
        <taxon>Hyphomicrobiales</taxon>
        <taxon>Methylobacteriaceae</taxon>
        <taxon>Microvirga</taxon>
    </lineage>
</organism>
<dbReference type="Pfam" id="PF04951">
    <property type="entry name" value="Peptidase_M55"/>
    <property type="match status" value="1"/>
</dbReference>
<protein>
    <submittedName>
        <fullName evidence="3">Aminopeptidase</fullName>
    </submittedName>
</protein>